<keyword evidence="5 8" id="KW-0812">Transmembrane</keyword>
<evidence type="ECO:0000313" key="10">
    <source>
        <dbReference type="EMBL" id="QOR71039.1"/>
    </source>
</evidence>
<keyword evidence="11" id="KW-1185">Reference proteome</keyword>
<dbReference type="Proteomes" id="UP000593758">
    <property type="component" value="Chromosome"/>
</dbReference>
<dbReference type="InterPro" id="IPR020846">
    <property type="entry name" value="MFS_dom"/>
</dbReference>
<keyword evidence="6 8" id="KW-1133">Transmembrane helix</keyword>
<feature type="transmembrane region" description="Helical" evidence="8">
    <location>
        <begin position="353"/>
        <end position="372"/>
    </location>
</feature>
<organism evidence="10 11">
    <name type="scientific">Ruania alkalisoli</name>
    <dbReference type="NCBI Taxonomy" id="2779775"/>
    <lineage>
        <taxon>Bacteria</taxon>
        <taxon>Bacillati</taxon>
        <taxon>Actinomycetota</taxon>
        <taxon>Actinomycetes</taxon>
        <taxon>Micrococcales</taxon>
        <taxon>Ruaniaceae</taxon>
        <taxon>Ruania</taxon>
    </lineage>
</organism>
<feature type="transmembrane region" description="Helical" evidence="8">
    <location>
        <begin position="415"/>
        <end position="434"/>
    </location>
</feature>
<protein>
    <submittedName>
        <fullName evidence="10">Multidrug effflux MFS transporter</fullName>
    </submittedName>
</protein>
<dbReference type="Pfam" id="PF07690">
    <property type="entry name" value="MFS_1"/>
    <property type="match status" value="1"/>
</dbReference>
<sequence length="499" mass="52104">MCQHLFLTVLARAGASHTAGCPRSPTPCDLLHHHIDVGSRNRGGVRGVGPVVRSPAPNASPASEPTAPAVPIQERLGFGFVLLLSALVAVGPLTIDLYLAAFPQIVTDLRTTQASVQLTMTATLAGLAVGQIVIGSLSDSYGRRRPMLIALVVYVLASVAIIGVQSIELLTVLRVVQGITGSAGMVLALAVVRDRFGGMGIGTVISRLMLVVGVAPILAPTLGAQILHFGSWRMMFAVLAVFGLVLFAVAAIFLKESLPPERRRSAGVGAALVSYRSLLTDWSFIGAVLMGAMYMGALFTYVSSSTFVFQEGFNLTASEFGYIFGAGALAVTIGSQINGALVRRVRPERIVTAAITTGWALSLALFVVTLAVAEGEGFWLLLAFLIPTLGTVGFVMPSVPAIVLEHNGHRAGSAAALNGAMGFVMGALISPVSGLLGGTALAMATVMFVVISIAGILLLAMRRQWRRAERDRVAALSAAVSERAAQEGPVDVEREAVGR</sequence>
<evidence type="ECO:0000256" key="6">
    <source>
        <dbReference type="ARBA" id="ARBA00022989"/>
    </source>
</evidence>
<dbReference type="PANTHER" id="PTHR23502:SF132">
    <property type="entry name" value="POLYAMINE TRANSPORTER 2-RELATED"/>
    <property type="match status" value="1"/>
</dbReference>
<evidence type="ECO:0000256" key="7">
    <source>
        <dbReference type="ARBA" id="ARBA00023136"/>
    </source>
</evidence>
<evidence type="ECO:0000256" key="2">
    <source>
        <dbReference type="ARBA" id="ARBA00006236"/>
    </source>
</evidence>
<feature type="transmembrane region" description="Helical" evidence="8">
    <location>
        <begin position="147"/>
        <end position="167"/>
    </location>
</feature>
<evidence type="ECO:0000256" key="8">
    <source>
        <dbReference type="SAM" id="Phobius"/>
    </source>
</evidence>
<evidence type="ECO:0000313" key="11">
    <source>
        <dbReference type="Proteomes" id="UP000593758"/>
    </source>
</evidence>
<dbReference type="InterPro" id="IPR011701">
    <property type="entry name" value="MFS"/>
</dbReference>
<feature type="transmembrane region" description="Helical" evidence="8">
    <location>
        <begin position="80"/>
        <end position="102"/>
    </location>
</feature>
<evidence type="ECO:0000256" key="5">
    <source>
        <dbReference type="ARBA" id="ARBA00022692"/>
    </source>
</evidence>
<keyword evidence="7 8" id="KW-0472">Membrane</keyword>
<dbReference type="NCBIfam" id="TIGR00710">
    <property type="entry name" value="efflux_Bcr_CflA"/>
    <property type="match status" value="1"/>
</dbReference>
<comment type="similarity">
    <text evidence="2">Belongs to the major facilitator superfamily. Bcr/CmlA family.</text>
</comment>
<feature type="transmembrane region" description="Helical" evidence="8">
    <location>
        <begin position="234"/>
        <end position="254"/>
    </location>
</feature>
<feature type="transmembrane region" description="Helical" evidence="8">
    <location>
        <begin position="282"/>
        <end position="302"/>
    </location>
</feature>
<keyword evidence="3" id="KW-0813">Transport</keyword>
<dbReference type="PANTHER" id="PTHR23502">
    <property type="entry name" value="MAJOR FACILITATOR SUPERFAMILY"/>
    <property type="match status" value="1"/>
</dbReference>
<keyword evidence="4" id="KW-1003">Cell membrane</keyword>
<gene>
    <name evidence="10" type="ORF">IM660_01610</name>
</gene>
<dbReference type="PROSITE" id="PS50850">
    <property type="entry name" value="MFS"/>
    <property type="match status" value="1"/>
</dbReference>
<dbReference type="CDD" id="cd17320">
    <property type="entry name" value="MFS_MdfA_MDR_like"/>
    <property type="match status" value="1"/>
</dbReference>
<feature type="transmembrane region" description="Helical" evidence="8">
    <location>
        <begin position="322"/>
        <end position="341"/>
    </location>
</feature>
<evidence type="ECO:0000256" key="4">
    <source>
        <dbReference type="ARBA" id="ARBA00022475"/>
    </source>
</evidence>
<feature type="domain" description="Major facilitator superfamily (MFS) profile" evidence="9">
    <location>
        <begin position="80"/>
        <end position="467"/>
    </location>
</feature>
<feature type="transmembrane region" description="Helical" evidence="8">
    <location>
        <begin position="173"/>
        <end position="192"/>
    </location>
</feature>
<feature type="transmembrane region" description="Helical" evidence="8">
    <location>
        <begin position="440"/>
        <end position="460"/>
    </location>
</feature>
<name>A0A7M1STX0_9MICO</name>
<feature type="transmembrane region" description="Helical" evidence="8">
    <location>
        <begin position="114"/>
        <end position="135"/>
    </location>
</feature>
<dbReference type="GO" id="GO:1990961">
    <property type="term" value="P:xenobiotic detoxification by transmembrane export across the plasma membrane"/>
    <property type="evidence" value="ECO:0007669"/>
    <property type="project" value="InterPro"/>
</dbReference>
<dbReference type="InterPro" id="IPR036259">
    <property type="entry name" value="MFS_trans_sf"/>
</dbReference>
<evidence type="ECO:0000256" key="1">
    <source>
        <dbReference type="ARBA" id="ARBA00004651"/>
    </source>
</evidence>
<dbReference type="SUPFAM" id="SSF103473">
    <property type="entry name" value="MFS general substrate transporter"/>
    <property type="match status" value="1"/>
</dbReference>
<accession>A0A7M1STX0</accession>
<dbReference type="KEGG" id="halt:IM660_01610"/>
<comment type="subcellular location">
    <subcellularLocation>
        <location evidence="1">Cell membrane</location>
        <topology evidence="1">Multi-pass membrane protein</topology>
    </subcellularLocation>
</comment>
<dbReference type="GO" id="GO:0005886">
    <property type="term" value="C:plasma membrane"/>
    <property type="evidence" value="ECO:0007669"/>
    <property type="project" value="UniProtKB-SubCell"/>
</dbReference>
<proteinExistence type="inferred from homology"/>
<dbReference type="InterPro" id="IPR004812">
    <property type="entry name" value="Efflux_drug-R_Bcr/CmlA"/>
</dbReference>
<reference evidence="10 11" key="1">
    <citation type="submission" date="2020-10" db="EMBL/GenBank/DDBJ databases">
        <title>Haloactinobacterium sp. RN3S43, a bacterium isolated from saline soil.</title>
        <authorList>
            <person name="Sun J.-Q."/>
        </authorList>
    </citation>
    <scope>NUCLEOTIDE SEQUENCE [LARGE SCALE GENOMIC DNA]</scope>
    <source>
        <strain evidence="10 11">RN3S43</strain>
    </source>
</reference>
<evidence type="ECO:0000256" key="3">
    <source>
        <dbReference type="ARBA" id="ARBA00022448"/>
    </source>
</evidence>
<evidence type="ECO:0000259" key="9">
    <source>
        <dbReference type="PROSITE" id="PS50850"/>
    </source>
</evidence>
<dbReference type="Gene3D" id="1.20.1720.10">
    <property type="entry name" value="Multidrug resistance protein D"/>
    <property type="match status" value="1"/>
</dbReference>
<dbReference type="AlphaFoldDB" id="A0A7M1STX0"/>
<feature type="transmembrane region" description="Helical" evidence="8">
    <location>
        <begin position="204"/>
        <end position="228"/>
    </location>
</feature>
<dbReference type="GO" id="GO:0042910">
    <property type="term" value="F:xenobiotic transmembrane transporter activity"/>
    <property type="evidence" value="ECO:0007669"/>
    <property type="project" value="InterPro"/>
</dbReference>
<dbReference type="EMBL" id="CP063169">
    <property type="protein sequence ID" value="QOR71039.1"/>
    <property type="molecule type" value="Genomic_DNA"/>
</dbReference>
<feature type="transmembrane region" description="Helical" evidence="8">
    <location>
        <begin position="378"/>
        <end position="403"/>
    </location>
</feature>